<dbReference type="PANTHER" id="PTHR45348:SF2">
    <property type="entry name" value="ZINC-TYPE ALCOHOL DEHYDROGENASE-LIKE PROTEIN C2E1P3.01"/>
    <property type="match status" value="1"/>
</dbReference>
<name>A0A8K0T2A5_9HYPO</name>
<proteinExistence type="inferred from homology"/>
<feature type="domain" description="Enoyl reductase (ER)" evidence="3">
    <location>
        <begin position="13"/>
        <end position="337"/>
    </location>
</feature>
<organism evidence="4 5">
    <name type="scientific">Stachybotrys elegans</name>
    <dbReference type="NCBI Taxonomy" id="80388"/>
    <lineage>
        <taxon>Eukaryota</taxon>
        <taxon>Fungi</taxon>
        <taxon>Dikarya</taxon>
        <taxon>Ascomycota</taxon>
        <taxon>Pezizomycotina</taxon>
        <taxon>Sordariomycetes</taxon>
        <taxon>Hypocreomycetidae</taxon>
        <taxon>Hypocreales</taxon>
        <taxon>Stachybotryaceae</taxon>
        <taxon>Stachybotrys</taxon>
    </lineage>
</organism>
<dbReference type="Pfam" id="PF08240">
    <property type="entry name" value="ADH_N"/>
    <property type="match status" value="1"/>
</dbReference>
<keyword evidence="2" id="KW-0560">Oxidoreductase</keyword>
<dbReference type="InterPro" id="IPR036291">
    <property type="entry name" value="NAD(P)-bd_dom_sf"/>
</dbReference>
<dbReference type="AlphaFoldDB" id="A0A8K0T2A5"/>
<dbReference type="SUPFAM" id="SSF50129">
    <property type="entry name" value="GroES-like"/>
    <property type="match status" value="1"/>
</dbReference>
<dbReference type="SMART" id="SM00829">
    <property type="entry name" value="PKS_ER"/>
    <property type="match status" value="1"/>
</dbReference>
<dbReference type="PANTHER" id="PTHR45348">
    <property type="entry name" value="HYPOTHETICAL OXIDOREDUCTASE (EUROFUNG)"/>
    <property type="match status" value="1"/>
</dbReference>
<evidence type="ECO:0000256" key="1">
    <source>
        <dbReference type="ARBA" id="ARBA00008072"/>
    </source>
</evidence>
<sequence>MSSNQAAWLDAKEIALRVGPAEMPVPQPNEIIVKNKAVAINPLDWHMQDWGVFIQQWPTIFGCDVAGEVHQVGANVTQFKPGDRVVAHTINLVTGKPQDGAFALYTAVPANKTAILPASVAFESAVVLPLAIEAAACALLKATAGEAMPGVPTPALGLAQPSLVPKPIGKTLVVYGGSSSVGVMTIQLAVACGLKVVTTASPKNFDLCKGIGASSVFDYRDADIVDKIAAACKEDGSFVGIVDAISTPETYKHDLEILSKLGGGHLACTHPPPTEDVPDSVKAGMIFAVDEVADPIWANFITPALENGTLKCLPAPEIVGNGLEHIQEALDKSKAGVSATKLIVTL</sequence>
<dbReference type="InterPro" id="IPR013154">
    <property type="entry name" value="ADH-like_N"/>
</dbReference>
<dbReference type="SUPFAM" id="SSF51735">
    <property type="entry name" value="NAD(P)-binding Rossmann-fold domains"/>
    <property type="match status" value="1"/>
</dbReference>
<comment type="caution">
    <text evidence="4">The sequence shown here is derived from an EMBL/GenBank/DDBJ whole genome shotgun (WGS) entry which is preliminary data.</text>
</comment>
<accession>A0A8K0T2A5</accession>
<dbReference type="Gene3D" id="3.40.50.720">
    <property type="entry name" value="NAD(P)-binding Rossmann-like Domain"/>
    <property type="match status" value="1"/>
</dbReference>
<dbReference type="InterPro" id="IPR013149">
    <property type="entry name" value="ADH-like_C"/>
</dbReference>
<evidence type="ECO:0000313" key="5">
    <source>
        <dbReference type="Proteomes" id="UP000813444"/>
    </source>
</evidence>
<dbReference type="EMBL" id="JAGPNK010000002">
    <property type="protein sequence ID" value="KAH7325715.1"/>
    <property type="molecule type" value="Genomic_DNA"/>
</dbReference>
<reference evidence="4" key="1">
    <citation type="journal article" date="2021" name="Nat. Commun.">
        <title>Genetic determinants of endophytism in the Arabidopsis root mycobiome.</title>
        <authorList>
            <person name="Mesny F."/>
            <person name="Miyauchi S."/>
            <person name="Thiergart T."/>
            <person name="Pickel B."/>
            <person name="Atanasova L."/>
            <person name="Karlsson M."/>
            <person name="Huettel B."/>
            <person name="Barry K.W."/>
            <person name="Haridas S."/>
            <person name="Chen C."/>
            <person name="Bauer D."/>
            <person name="Andreopoulos W."/>
            <person name="Pangilinan J."/>
            <person name="LaButti K."/>
            <person name="Riley R."/>
            <person name="Lipzen A."/>
            <person name="Clum A."/>
            <person name="Drula E."/>
            <person name="Henrissat B."/>
            <person name="Kohler A."/>
            <person name="Grigoriev I.V."/>
            <person name="Martin F.M."/>
            <person name="Hacquard S."/>
        </authorList>
    </citation>
    <scope>NUCLEOTIDE SEQUENCE</scope>
    <source>
        <strain evidence="4">MPI-CAGE-CH-0235</strain>
    </source>
</reference>
<dbReference type="InterPro" id="IPR011032">
    <property type="entry name" value="GroES-like_sf"/>
</dbReference>
<dbReference type="GO" id="GO:0016651">
    <property type="term" value="F:oxidoreductase activity, acting on NAD(P)H"/>
    <property type="evidence" value="ECO:0007669"/>
    <property type="project" value="InterPro"/>
</dbReference>
<dbReference type="InterPro" id="IPR020843">
    <property type="entry name" value="ER"/>
</dbReference>
<gene>
    <name evidence="4" type="ORF">B0I35DRAFT_474460</name>
</gene>
<dbReference type="InterPro" id="IPR047122">
    <property type="entry name" value="Trans-enoyl_RdTase-like"/>
</dbReference>
<evidence type="ECO:0000259" key="3">
    <source>
        <dbReference type="SMART" id="SM00829"/>
    </source>
</evidence>
<keyword evidence="5" id="KW-1185">Reference proteome</keyword>
<dbReference type="Pfam" id="PF00107">
    <property type="entry name" value="ADH_zinc_N"/>
    <property type="match status" value="1"/>
</dbReference>
<dbReference type="CDD" id="cd08249">
    <property type="entry name" value="enoyl_reductase_like"/>
    <property type="match status" value="1"/>
</dbReference>
<protein>
    <submittedName>
        <fullName evidence="4">Quinone oxidoreductase</fullName>
    </submittedName>
</protein>
<dbReference type="Gene3D" id="3.90.180.10">
    <property type="entry name" value="Medium-chain alcohol dehydrogenases, catalytic domain"/>
    <property type="match status" value="1"/>
</dbReference>
<evidence type="ECO:0000256" key="2">
    <source>
        <dbReference type="ARBA" id="ARBA00023002"/>
    </source>
</evidence>
<comment type="similarity">
    <text evidence="1">Belongs to the zinc-containing alcohol dehydrogenase family.</text>
</comment>
<evidence type="ECO:0000313" key="4">
    <source>
        <dbReference type="EMBL" id="KAH7325715.1"/>
    </source>
</evidence>
<dbReference type="Proteomes" id="UP000813444">
    <property type="component" value="Unassembled WGS sequence"/>
</dbReference>
<dbReference type="OrthoDB" id="48317at2759"/>